<name>I3T5C2_MEDTR</name>
<evidence type="ECO:0000313" key="1">
    <source>
        <dbReference type="EMBL" id="AFK47714.1"/>
    </source>
</evidence>
<organism evidence="1">
    <name type="scientific">Medicago truncatula</name>
    <name type="common">Barrel medic</name>
    <name type="synonym">Medicago tribuloides</name>
    <dbReference type="NCBI Taxonomy" id="3880"/>
    <lineage>
        <taxon>Eukaryota</taxon>
        <taxon>Viridiplantae</taxon>
        <taxon>Streptophyta</taxon>
        <taxon>Embryophyta</taxon>
        <taxon>Tracheophyta</taxon>
        <taxon>Spermatophyta</taxon>
        <taxon>Magnoliopsida</taxon>
        <taxon>eudicotyledons</taxon>
        <taxon>Gunneridae</taxon>
        <taxon>Pentapetalae</taxon>
        <taxon>rosids</taxon>
        <taxon>fabids</taxon>
        <taxon>Fabales</taxon>
        <taxon>Fabaceae</taxon>
        <taxon>Papilionoideae</taxon>
        <taxon>50 kb inversion clade</taxon>
        <taxon>NPAAA clade</taxon>
        <taxon>Hologalegina</taxon>
        <taxon>IRL clade</taxon>
        <taxon>Trifolieae</taxon>
        <taxon>Medicago</taxon>
    </lineage>
</organism>
<dbReference type="AlphaFoldDB" id="I3T5C2"/>
<accession>I3T5C2</accession>
<proteinExistence type="evidence at transcript level"/>
<reference evidence="1" key="1">
    <citation type="submission" date="2012-05" db="EMBL/GenBank/DDBJ databases">
        <authorList>
            <person name="Krishnakumar V."/>
            <person name="Cheung F."/>
            <person name="Xiao Y."/>
            <person name="Chan A."/>
            <person name="Moskal W.A."/>
            <person name="Town C.D."/>
        </authorList>
    </citation>
    <scope>NUCLEOTIDE SEQUENCE</scope>
</reference>
<dbReference type="EMBL" id="BT147920">
    <property type="protein sequence ID" value="AFK47714.1"/>
    <property type="molecule type" value="mRNA"/>
</dbReference>
<protein>
    <submittedName>
        <fullName evidence="1">Uncharacterized protein</fullName>
    </submittedName>
</protein>
<sequence length="39" mass="4445">MFHWWISGTNKSIKLNTNNIVHNKVTISSSIKKTINTTS</sequence>